<dbReference type="EMBL" id="MQVR01000003">
    <property type="protein sequence ID" value="OKL55025.1"/>
    <property type="molecule type" value="Genomic_DNA"/>
</dbReference>
<organism evidence="2 3">
    <name type="scientific">Bowdeniella nasicola</name>
    <dbReference type="NCBI Taxonomy" id="208480"/>
    <lineage>
        <taxon>Bacteria</taxon>
        <taxon>Bacillati</taxon>
        <taxon>Actinomycetota</taxon>
        <taxon>Actinomycetes</taxon>
        <taxon>Actinomycetales</taxon>
        <taxon>Actinomycetaceae</taxon>
        <taxon>Bowdeniella</taxon>
    </lineage>
</organism>
<feature type="region of interest" description="Disordered" evidence="1">
    <location>
        <begin position="1"/>
        <end position="24"/>
    </location>
</feature>
<name>A0A1Q5Q5C3_9ACTO</name>
<evidence type="ECO:0000313" key="3">
    <source>
        <dbReference type="Proteomes" id="UP000185628"/>
    </source>
</evidence>
<dbReference type="Proteomes" id="UP000185628">
    <property type="component" value="Unassembled WGS sequence"/>
</dbReference>
<reference evidence="3" key="1">
    <citation type="submission" date="2016-12" db="EMBL/GenBank/DDBJ databases">
        <authorList>
            <person name="Meng X."/>
        </authorList>
    </citation>
    <scope>NUCLEOTIDE SEQUENCE [LARGE SCALE GENOMIC DNA]</scope>
    <source>
        <strain evidence="3">DSM 19116</strain>
    </source>
</reference>
<evidence type="ECO:0000313" key="2">
    <source>
        <dbReference type="EMBL" id="OKL55025.1"/>
    </source>
</evidence>
<comment type="caution">
    <text evidence="2">The sequence shown here is derived from an EMBL/GenBank/DDBJ whole genome shotgun (WGS) entry which is preliminary data.</text>
</comment>
<sequence>MVGAERAVSESISNDSPSEPLAYQVSRESCPSGLTFFASPLASSSARWYDTELTGLSTAFARSETRAAGSSPL</sequence>
<proteinExistence type="predicted"/>
<protein>
    <submittedName>
        <fullName evidence="2">Uncharacterized protein</fullName>
    </submittedName>
</protein>
<accession>A0A1Q5Q5C3</accession>
<keyword evidence="3" id="KW-1185">Reference proteome</keyword>
<dbReference type="AlphaFoldDB" id="A0A1Q5Q5C3"/>
<gene>
    <name evidence="2" type="ORF">BSZ39_01225</name>
</gene>
<evidence type="ECO:0000256" key="1">
    <source>
        <dbReference type="SAM" id="MobiDB-lite"/>
    </source>
</evidence>